<evidence type="ECO:0000313" key="4">
    <source>
        <dbReference type="EMBL" id="MVT66097.1"/>
    </source>
</evidence>
<dbReference type="Proteomes" id="UP000436468">
    <property type="component" value="Unassembled WGS sequence"/>
</dbReference>
<evidence type="ECO:0000256" key="1">
    <source>
        <dbReference type="ARBA" id="ARBA00008324"/>
    </source>
</evidence>
<organism evidence="4 5">
    <name type="scientific">Bradyrhizobium pachyrhizi</name>
    <dbReference type="NCBI Taxonomy" id="280333"/>
    <lineage>
        <taxon>Bacteria</taxon>
        <taxon>Pseudomonadati</taxon>
        <taxon>Pseudomonadota</taxon>
        <taxon>Alphaproteobacteria</taxon>
        <taxon>Hyphomicrobiales</taxon>
        <taxon>Nitrobacteraceae</taxon>
        <taxon>Bradyrhizobium</taxon>
    </lineage>
</organism>
<sequence length="98" mass="10463">MRCAFRVEKRHLNGGGHVHGGCILAFVDYAVFAIAGLVLDCPAVTVTLSGDILDAAREGDQIEATGEITRAGGSLIFIRGELKTGERLIFTFSATIKR</sequence>
<dbReference type="InterPro" id="IPR039298">
    <property type="entry name" value="ACOT13"/>
</dbReference>
<dbReference type="InterPro" id="IPR029069">
    <property type="entry name" value="HotDog_dom_sf"/>
</dbReference>
<evidence type="ECO:0000313" key="5">
    <source>
        <dbReference type="Proteomes" id="UP000436468"/>
    </source>
</evidence>
<dbReference type="Pfam" id="PF03061">
    <property type="entry name" value="4HBT"/>
    <property type="match status" value="1"/>
</dbReference>
<protein>
    <recommendedName>
        <fullName evidence="3">Thioesterase domain-containing protein</fullName>
    </recommendedName>
</protein>
<feature type="domain" description="Thioesterase" evidence="3">
    <location>
        <begin position="15"/>
        <end position="87"/>
    </location>
</feature>
<dbReference type="SUPFAM" id="SSF54637">
    <property type="entry name" value="Thioesterase/thiol ester dehydrase-isomerase"/>
    <property type="match status" value="1"/>
</dbReference>
<dbReference type="GO" id="GO:0047617">
    <property type="term" value="F:fatty acyl-CoA hydrolase activity"/>
    <property type="evidence" value="ECO:0007669"/>
    <property type="project" value="InterPro"/>
</dbReference>
<keyword evidence="5" id="KW-1185">Reference proteome</keyword>
<comment type="caution">
    <text evidence="4">The sequence shown here is derived from an EMBL/GenBank/DDBJ whole genome shotgun (WGS) entry which is preliminary data.</text>
</comment>
<gene>
    <name evidence="4" type="ORF">GPL21_13370</name>
</gene>
<name>A0A844SJT9_9BRAD</name>
<proteinExistence type="inferred from homology"/>
<comment type="similarity">
    <text evidence="1">Belongs to the thioesterase PaaI family.</text>
</comment>
<dbReference type="InterPro" id="IPR006683">
    <property type="entry name" value="Thioestr_dom"/>
</dbReference>
<dbReference type="Gene3D" id="3.10.129.10">
    <property type="entry name" value="Hotdog Thioesterase"/>
    <property type="match status" value="1"/>
</dbReference>
<dbReference type="PANTHER" id="PTHR21660:SF1">
    <property type="entry name" value="ACYL-COENZYME A THIOESTERASE 13"/>
    <property type="match status" value="1"/>
</dbReference>
<reference evidence="4 5" key="1">
    <citation type="submission" date="2019-12" db="EMBL/GenBank/DDBJ databases">
        <title>Draft genome sequences Bradyrhizobium cajani AMBPC1010, Bradyrhizobium pachyrhizi AMBPC1040 and Bradyrhizobium yuanmingense ALSPC3051, three plant growth promoting strains isolated from nodules of Cajanus cajan L. in Dominican Republic.</title>
        <authorList>
            <person name="Flores-Felix J.D."/>
            <person name="Araujo J."/>
            <person name="Diaz-Alcantara C."/>
            <person name="Gonzalez-Andres F."/>
            <person name="Velazquez E."/>
        </authorList>
    </citation>
    <scope>NUCLEOTIDE SEQUENCE [LARGE SCALE GENOMIC DNA]</scope>
    <source>
        <strain evidence="4 5">1040</strain>
    </source>
</reference>
<dbReference type="AlphaFoldDB" id="A0A844SJT9"/>
<keyword evidence="2" id="KW-0378">Hydrolase</keyword>
<evidence type="ECO:0000259" key="3">
    <source>
        <dbReference type="Pfam" id="PF03061"/>
    </source>
</evidence>
<dbReference type="CDD" id="cd03443">
    <property type="entry name" value="PaaI_thioesterase"/>
    <property type="match status" value="1"/>
</dbReference>
<evidence type="ECO:0000256" key="2">
    <source>
        <dbReference type="ARBA" id="ARBA00022801"/>
    </source>
</evidence>
<dbReference type="EMBL" id="WQNF01000007">
    <property type="protein sequence ID" value="MVT66097.1"/>
    <property type="molecule type" value="Genomic_DNA"/>
</dbReference>
<accession>A0A844SJT9</accession>
<dbReference type="PANTHER" id="PTHR21660">
    <property type="entry name" value="THIOESTERASE SUPERFAMILY MEMBER-RELATED"/>
    <property type="match status" value="1"/>
</dbReference>